<dbReference type="VEuPathDB" id="VectorBase:CPIJ001852"/>
<feature type="domain" description="RRM" evidence="4">
    <location>
        <begin position="51"/>
        <end position="129"/>
    </location>
</feature>
<feature type="region of interest" description="Disordered" evidence="3">
    <location>
        <begin position="126"/>
        <end position="238"/>
    </location>
</feature>
<dbReference type="PANTHER" id="PTHR48034">
    <property type="entry name" value="TRANSFORMER-2 SEX-DETERMINING PROTEIN-RELATED"/>
    <property type="match status" value="1"/>
</dbReference>
<proteinExistence type="evidence at transcript level"/>
<sequence length="238" mass="28121">MPRSGSSVRENSDDAPPSRRPLHPRISPPARRRRSVVVRPESPLVADTGPRCLGVFGMSGLTREADLREMFARYGKVNRVMIVQDPQTNVSRCFGFVYFERAVEANHARKMCNGTKLHSRELRVAFSTTARPHSPTPGFYKGDLVERNIQRRRTGRERRRRERRRRRRTPSPFEPRRRGQTRSRSRERSPLPFRSAERRRRRSLSFERSRQRSPRQQKDGWYGHPGFRRVRSRSPYCR</sequence>
<dbReference type="GO" id="GO:0003723">
    <property type="term" value="F:RNA binding"/>
    <property type="evidence" value="ECO:0007669"/>
    <property type="project" value="UniProtKB-UniRule"/>
</dbReference>
<dbReference type="VEuPathDB" id="VectorBase:CQUJHB000729"/>
<protein>
    <submittedName>
        <fullName evidence="5">Transformer-2 beta</fullName>
    </submittedName>
</protein>
<dbReference type="PROSITE" id="PS50102">
    <property type="entry name" value="RRM"/>
    <property type="match status" value="1"/>
</dbReference>
<dbReference type="EMBL" id="MF682539">
    <property type="protein sequence ID" value="AWW13914.1"/>
    <property type="molecule type" value="mRNA"/>
</dbReference>
<dbReference type="AlphaFoldDB" id="A0A2Z4HH44"/>
<dbReference type="Pfam" id="PF00076">
    <property type="entry name" value="RRM_1"/>
    <property type="match status" value="1"/>
</dbReference>
<dbReference type="InterPro" id="IPR012677">
    <property type="entry name" value="Nucleotide-bd_a/b_plait_sf"/>
</dbReference>
<name>A0A2Z4HH44_CULQU</name>
<dbReference type="InterPro" id="IPR000504">
    <property type="entry name" value="RRM_dom"/>
</dbReference>
<reference evidence="5" key="1">
    <citation type="submission" date="2017-08" db="EMBL/GenBank/DDBJ databases">
        <title>Elucidation of Transformer-2 in Aedes albopictus and its effect on ovarian development.</title>
        <authorList>
            <person name="Li X."/>
            <person name="Jin B."/>
            <person name="Dong Y."/>
            <person name="Tu Z."/>
            <person name="Chen X."/>
            <person name="Gu J."/>
        </authorList>
    </citation>
    <scope>NUCLEOTIDE SEQUENCE</scope>
</reference>
<feature type="region of interest" description="Disordered" evidence="3">
    <location>
        <begin position="1"/>
        <end position="42"/>
    </location>
</feature>
<dbReference type="SUPFAM" id="SSF54928">
    <property type="entry name" value="RNA-binding domain, RBD"/>
    <property type="match status" value="1"/>
</dbReference>
<accession>A0A2Z4HH44</accession>
<dbReference type="Gene3D" id="3.30.70.330">
    <property type="match status" value="1"/>
</dbReference>
<dbReference type="InterPro" id="IPR035979">
    <property type="entry name" value="RBD_domain_sf"/>
</dbReference>
<evidence type="ECO:0000259" key="4">
    <source>
        <dbReference type="PROSITE" id="PS50102"/>
    </source>
</evidence>
<evidence type="ECO:0000256" key="2">
    <source>
        <dbReference type="PROSITE-ProRule" id="PRU00176"/>
    </source>
</evidence>
<dbReference type="SMART" id="SM00360">
    <property type="entry name" value="RRM"/>
    <property type="match status" value="1"/>
</dbReference>
<evidence type="ECO:0000256" key="1">
    <source>
        <dbReference type="ARBA" id="ARBA00022884"/>
    </source>
</evidence>
<dbReference type="OrthoDB" id="439808at2759"/>
<evidence type="ECO:0000313" key="5">
    <source>
        <dbReference type="EMBL" id="AWW13914.1"/>
    </source>
</evidence>
<gene>
    <name evidence="5" type="primary">tra2-beta</name>
</gene>
<keyword evidence="1 2" id="KW-0694">RNA-binding</keyword>
<feature type="compositionally biased region" description="Basic residues" evidence="3">
    <location>
        <begin position="150"/>
        <end position="169"/>
    </location>
</feature>
<organism evidence="5">
    <name type="scientific">Culex quinquefasciatus</name>
    <name type="common">Southern house mosquito</name>
    <name type="synonym">Culex pungens</name>
    <dbReference type="NCBI Taxonomy" id="7176"/>
    <lineage>
        <taxon>Eukaryota</taxon>
        <taxon>Metazoa</taxon>
        <taxon>Ecdysozoa</taxon>
        <taxon>Arthropoda</taxon>
        <taxon>Hexapoda</taxon>
        <taxon>Insecta</taxon>
        <taxon>Pterygota</taxon>
        <taxon>Neoptera</taxon>
        <taxon>Endopterygota</taxon>
        <taxon>Diptera</taxon>
        <taxon>Nematocera</taxon>
        <taxon>Culicoidea</taxon>
        <taxon>Culicidae</taxon>
        <taxon>Culicinae</taxon>
        <taxon>Culicini</taxon>
        <taxon>Culex</taxon>
        <taxon>Culex</taxon>
    </lineage>
</organism>
<dbReference type="InterPro" id="IPR050441">
    <property type="entry name" value="RBM"/>
</dbReference>
<evidence type="ECO:0000256" key="3">
    <source>
        <dbReference type="SAM" id="MobiDB-lite"/>
    </source>
</evidence>